<dbReference type="GO" id="GO:0050126">
    <property type="term" value="F:N-carbamoylputrescine amidase activity"/>
    <property type="evidence" value="ECO:0007669"/>
    <property type="project" value="TreeGrafter"/>
</dbReference>
<dbReference type="EMBL" id="BONZ01000023">
    <property type="protein sequence ID" value="GIH14327.1"/>
    <property type="molecule type" value="Genomic_DNA"/>
</dbReference>
<evidence type="ECO:0000313" key="4">
    <source>
        <dbReference type="EMBL" id="GIH14327.1"/>
    </source>
</evidence>
<dbReference type="PROSITE" id="PS01227">
    <property type="entry name" value="UPF0012"/>
    <property type="match status" value="1"/>
</dbReference>
<dbReference type="Pfam" id="PF00795">
    <property type="entry name" value="CN_hydrolase"/>
    <property type="match status" value="1"/>
</dbReference>
<evidence type="ECO:0000259" key="3">
    <source>
        <dbReference type="PROSITE" id="PS50263"/>
    </source>
</evidence>
<feature type="domain" description="CN hydrolase" evidence="3">
    <location>
        <begin position="6"/>
        <end position="253"/>
    </location>
</feature>
<dbReference type="SUPFAM" id="SSF56317">
    <property type="entry name" value="Carbon-nitrogen hydrolase"/>
    <property type="match status" value="1"/>
</dbReference>
<dbReference type="AlphaFoldDB" id="A0A8J3QQB0"/>
<dbReference type="RefSeq" id="WP_203918001.1">
    <property type="nucleotide sequence ID" value="NZ_BONZ01000023.1"/>
</dbReference>
<dbReference type="PROSITE" id="PS50263">
    <property type="entry name" value="CN_HYDROLASE"/>
    <property type="match status" value="1"/>
</dbReference>
<keyword evidence="5" id="KW-1185">Reference proteome</keyword>
<accession>A0A8J3QQB0</accession>
<proteinExistence type="inferred from homology"/>
<dbReference type="Gene3D" id="3.60.110.10">
    <property type="entry name" value="Carbon-nitrogen hydrolase"/>
    <property type="match status" value="1"/>
</dbReference>
<comment type="similarity">
    <text evidence="1">Belongs to the carbon-nitrogen hydrolase superfamily. NIT1/NIT2 family.</text>
</comment>
<sequence>MPDTGTVVAVAQLALAVGELDANRQAVRAAVAEAAAAGARLVVLPELSDSGYVLSDADEARSCASPAATGVTLREWRSLAGRHNLTIAGGFCELGPDGKVYNSAAIVDASGTRAVYRKAHLWDAEKKIFTPGDDPPPVVELPFGSVGLMICYDLEFPEWVRLAALRGADLIAVPVNWAASGSPAPPGERSGEVIAAQAAASSNGVFIAVADRCKTERGVDWLGGSVIIRRGGYPAAGPLCQDRTAVLTATVDLRLARDKRIGELNDLFTDRRPDLYARLWDVA</sequence>
<dbReference type="GO" id="GO:0033388">
    <property type="term" value="P:putrescine biosynthetic process from arginine"/>
    <property type="evidence" value="ECO:0007669"/>
    <property type="project" value="TreeGrafter"/>
</dbReference>
<gene>
    <name evidence="4" type="ORF">Raf01_24990</name>
</gene>
<name>A0A8J3QQB0_9ACTN</name>
<dbReference type="InterPro" id="IPR001110">
    <property type="entry name" value="UPF0012_CS"/>
</dbReference>
<evidence type="ECO:0000256" key="2">
    <source>
        <dbReference type="ARBA" id="ARBA00022801"/>
    </source>
</evidence>
<organism evidence="4 5">
    <name type="scientific">Rugosimonospora africana</name>
    <dbReference type="NCBI Taxonomy" id="556532"/>
    <lineage>
        <taxon>Bacteria</taxon>
        <taxon>Bacillati</taxon>
        <taxon>Actinomycetota</taxon>
        <taxon>Actinomycetes</taxon>
        <taxon>Micromonosporales</taxon>
        <taxon>Micromonosporaceae</taxon>
        <taxon>Rugosimonospora</taxon>
    </lineage>
</organism>
<dbReference type="Proteomes" id="UP000642748">
    <property type="component" value="Unassembled WGS sequence"/>
</dbReference>
<reference evidence="4" key="1">
    <citation type="submission" date="2021-01" db="EMBL/GenBank/DDBJ databases">
        <title>Whole genome shotgun sequence of Rugosimonospora africana NBRC 104875.</title>
        <authorList>
            <person name="Komaki H."/>
            <person name="Tamura T."/>
        </authorList>
    </citation>
    <scope>NUCLEOTIDE SEQUENCE</scope>
    <source>
        <strain evidence="4">NBRC 104875</strain>
    </source>
</reference>
<evidence type="ECO:0000256" key="1">
    <source>
        <dbReference type="ARBA" id="ARBA00010613"/>
    </source>
</evidence>
<evidence type="ECO:0000313" key="5">
    <source>
        <dbReference type="Proteomes" id="UP000642748"/>
    </source>
</evidence>
<protein>
    <recommendedName>
        <fullName evidence="3">CN hydrolase domain-containing protein</fullName>
    </recommendedName>
</protein>
<dbReference type="InterPro" id="IPR036526">
    <property type="entry name" value="C-N_Hydrolase_sf"/>
</dbReference>
<dbReference type="PANTHER" id="PTHR43674">
    <property type="entry name" value="NITRILASE C965.09-RELATED"/>
    <property type="match status" value="1"/>
</dbReference>
<dbReference type="InterPro" id="IPR003010">
    <property type="entry name" value="C-N_Hydrolase"/>
</dbReference>
<comment type="caution">
    <text evidence="4">The sequence shown here is derived from an EMBL/GenBank/DDBJ whole genome shotgun (WGS) entry which is preliminary data.</text>
</comment>
<keyword evidence="2" id="KW-0378">Hydrolase</keyword>
<dbReference type="PANTHER" id="PTHR43674:SF2">
    <property type="entry name" value="BETA-UREIDOPROPIONASE"/>
    <property type="match status" value="1"/>
</dbReference>
<dbReference type="InterPro" id="IPR050345">
    <property type="entry name" value="Aliph_Amidase/BUP"/>
</dbReference>